<dbReference type="Gene3D" id="1.10.3470.10">
    <property type="entry name" value="ABC transporter involved in vitamin B12 uptake, BtuC"/>
    <property type="match status" value="1"/>
</dbReference>
<evidence type="ECO:0000256" key="5">
    <source>
        <dbReference type="ARBA" id="ARBA00022692"/>
    </source>
</evidence>
<evidence type="ECO:0000256" key="7">
    <source>
        <dbReference type="ARBA" id="ARBA00023136"/>
    </source>
</evidence>
<evidence type="ECO:0000256" key="6">
    <source>
        <dbReference type="ARBA" id="ARBA00022989"/>
    </source>
</evidence>
<feature type="transmembrane region" description="Helical" evidence="8">
    <location>
        <begin position="305"/>
        <end position="325"/>
    </location>
</feature>
<keyword evidence="5 8" id="KW-0812">Transmembrane</keyword>
<evidence type="ECO:0000313" key="9">
    <source>
        <dbReference type="EMBL" id="MBP2194375.1"/>
    </source>
</evidence>
<name>A0ABS4QT76_9NOCA</name>
<dbReference type="Pfam" id="PF01032">
    <property type="entry name" value="FecCD"/>
    <property type="match status" value="1"/>
</dbReference>
<keyword evidence="3" id="KW-0813">Transport</keyword>
<evidence type="ECO:0000256" key="1">
    <source>
        <dbReference type="ARBA" id="ARBA00004651"/>
    </source>
</evidence>
<keyword evidence="6 8" id="KW-1133">Transmembrane helix</keyword>
<dbReference type="CDD" id="cd06550">
    <property type="entry name" value="TM_ABC_iron-siderophores_like"/>
    <property type="match status" value="1"/>
</dbReference>
<accession>A0ABS4QT76</accession>
<feature type="transmembrane region" description="Helical" evidence="8">
    <location>
        <begin position="62"/>
        <end position="81"/>
    </location>
</feature>
<evidence type="ECO:0000256" key="2">
    <source>
        <dbReference type="ARBA" id="ARBA00007935"/>
    </source>
</evidence>
<feature type="transmembrane region" description="Helical" evidence="8">
    <location>
        <begin position="117"/>
        <end position="135"/>
    </location>
</feature>
<comment type="caution">
    <text evidence="9">The sequence shown here is derived from an EMBL/GenBank/DDBJ whole genome shotgun (WGS) entry which is preliminary data.</text>
</comment>
<dbReference type="InterPro" id="IPR037294">
    <property type="entry name" value="ABC_BtuC-like"/>
</dbReference>
<dbReference type="SUPFAM" id="SSF81345">
    <property type="entry name" value="ABC transporter involved in vitamin B12 uptake, BtuC"/>
    <property type="match status" value="1"/>
</dbReference>
<keyword evidence="4" id="KW-1003">Cell membrane</keyword>
<proteinExistence type="inferred from homology"/>
<sequence length="336" mass="33644">MKNIHVSRTLLVGVLCAGALVVLATIALSVGEVQMSAATALRAAFGAGDPGEVYIVQEFRAPRLIAGVLAGAGLAAGGAVLQRLFRNPLASPDVMGVTGGASLGAVAVLAAGASQALIPVGALGGGLLAAVLLAAIGWRAGFPVTRLVLVGLAVQAGLAAAVNLIVVRFPRELAGAAEQWTAGSLYGRTWPEVQGAAVASILVLGLLFLQYRKLAVLDLGDESAGTLGVSVSSARLQLLLTTVALASLAAALTGPIAFVALAVPQLVRLLVGPPTAATLAVTGLAGAVLLVGCDQVVLHLLPVEGLPVGILTATIGAPWLLYLMLRESSPVNRRTA</sequence>
<feature type="transmembrane region" description="Helical" evidence="8">
    <location>
        <begin position="238"/>
        <end position="263"/>
    </location>
</feature>
<comment type="similarity">
    <text evidence="2">Belongs to the binding-protein-dependent transport system permease family. FecCD subfamily.</text>
</comment>
<dbReference type="EMBL" id="JAGGMR010000001">
    <property type="protein sequence ID" value="MBP2194375.1"/>
    <property type="molecule type" value="Genomic_DNA"/>
</dbReference>
<dbReference type="Proteomes" id="UP001519325">
    <property type="component" value="Unassembled WGS sequence"/>
</dbReference>
<keyword evidence="10" id="KW-1185">Reference proteome</keyword>
<dbReference type="PANTHER" id="PTHR30472:SF37">
    <property type="entry name" value="FE(3+) DICITRATE TRANSPORT SYSTEM PERMEASE PROTEIN FECD-RELATED"/>
    <property type="match status" value="1"/>
</dbReference>
<feature type="transmembrane region" description="Helical" evidence="8">
    <location>
        <begin position="189"/>
        <end position="209"/>
    </location>
</feature>
<dbReference type="RefSeq" id="WP_209897510.1">
    <property type="nucleotide sequence ID" value="NZ_JAGGMR010000001.1"/>
</dbReference>
<comment type="subcellular location">
    <subcellularLocation>
        <location evidence="1">Cell membrane</location>
        <topology evidence="1">Multi-pass membrane protein</topology>
    </subcellularLocation>
</comment>
<evidence type="ECO:0000256" key="8">
    <source>
        <dbReference type="SAM" id="Phobius"/>
    </source>
</evidence>
<evidence type="ECO:0000313" key="10">
    <source>
        <dbReference type="Proteomes" id="UP001519325"/>
    </source>
</evidence>
<gene>
    <name evidence="9" type="ORF">BJ987_007276</name>
</gene>
<reference evidence="9 10" key="1">
    <citation type="submission" date="2021-03" db="EMBL/GenBank/DDBJ databases">
        <title>Sequencing the genomes of 1000 actinobacteria strains.</title>
        <authorList>
            <person name="Klenk H.-P."/>
        </authorList>
    </citation>
    <scope>NUCLEOTIDE SEQUENCE [LARGE SCALE GENOMIC DNA]</scope>
    <source>
        <strain evidence="9 10">DSM 45516</strain>
    </source>
</reference>
<dbReference type="PANTHER" id="PTHR30472">
    <property type="entry name" value="FERRIC ENTEROBACTIN TRANSPORT SYSTEM PERMEASE PROTEIN"/>
    <property type="match status" value="1"/>
</dbReference>
<dbReference type="InterPro" id="IPR000522">
    <property type="entry name" value="ABC_transptr_permease_BtuC"/>
</dbReference>
<feature type="transmembrane region" description="Helical" evidence="8">
    <location>
        <begin position="147"/>
        <end position="169"/>
    </location>
</feature>
<organism evidence="9 10">
    <name type="scientific">Nocardia goodfellowii</name>
    <dbReference type="NCBI Taxonomy" id="882446"/>
    <lineage>
        <taxon>Bacteria</taxon>
        <taxon>Bacillati</taxon>
        <taxon>Actinomycetota</taxon>
        <taxon>Actinomycetes</taxon>
        <taxon>Mycobacteriales</taxon>
        <taxon>Nocardiaceae</taxon>
        <taxon>Nocardia</taxon>
    </lineage>
</organism>
<feature type="transmembrane region" description="Helical" evidence="8">
    <location>
        <begin position="93"/>
        <end position="111"/>
    </location>
</feature>
<evidence type="ECO:0000256" key="4">
    <source>
        <dbReference type="ARBA" id="ARBA00022475"/>
    </source>
</evidence>
<evidence type="ECO:0000256" key="3">
    <source>
        <dbReference type="ARBA" id="ARBA00022448"/>
    </source>
</evidence>
<protein>
    <submittedName>
        <fullName evidence="9">Iron complex transport system permease protein</fullName>
    </submittedName>
</protein>
<keyword evidence="7 8" id="KW-0472">Membrane</keyword>
<feature type="transmembrane region" description="Helical" evidence="8">
    <location>
        <begin position="275"/>
        <end position="293"/>
    </location>
</feature>